<evidence type="ECO:0000256" key="1">
    <source>
        <dbReference type="ARBA" id="ARBA00022475"/>
    </source>
</evidence>
<keyword evidence="2 6" id="KW-0812">Transmembrane</keyword>
<feature type="transmembrane region" description="Helical" evidence="6">
    <location>
        <begin position="50"/>
        <end position="72"/>
    </location>
</feature>
<reference evidence="9" key="1">
    <citation type="submission" date="2017-08" db="EMBL/GenBank/DDBJ databases">
        <title>A dynamic microbial community with high functional redundancy inhabits the cold, oxic subseafloor aquifer.</title>
        <authorList>
            <person name="Tully B.J."/>
            <person name="Wheat C.G."/>
            <person name="Glazer B.T."/>
            <person name="Huber J.A."/>
        </authorList>
    </citation>
    <scope>NUCLEOTIDE SEQUENCE [LARGE SCALE GENOMIC DNA]</scope>
</reference>
<feature type="domain" description="Lipopolysaccharide assembly protein A" evidence="7">
    <location>
        <begin position="31"/>
        <end position="95"/>
    </location>
</feature>
<accession>A0A2A5BAG8</accession>
<evidence type="ECO:0000313" key="9">
    <source>
        <dbReference type="Proteomes" id="UP000218327"/>
    </source>
</evidence>
<evidence type="ECO:0000256" key="2">
    <source>
        <dbReference type="ARBA" id="ARBA00022692"/>
    </source>
</evidence>
<feature type="transmembrane region" description="Helical" evidence="6">
    <location>
        <begin position="12"/>
        <end position="30"/>
    </location>
</feature>
<organism evidence="8 9">
    <name type="scientific">SAR86 cluster bacterium</name>
    <dbReference type="NCBI Taxonomy" id="2030880"/>
    <lineage>
        <taxon>Bacteria</taxon>
        <taxon>Pseudomonadati</taxon>
        <taxon>Pseudomonadota</taxon>
        <taxon>Gammaproteobacteria</taxon>
        <taxon>SAR86 cluster</taxon>
    </lineage>
</organism>
<dbReference type="GO" id="GO:0005886">
    <property type="term" value="C:plasma membrane"/>
    <property type="evidence" value="ECO:0007669"/>
    <property type="project" value="InterPro"/>
</dbReference>
<evidence type="ECO:0000259" key="7">
    <source>
        <dbReference type="Pfam" id="PF06305"/>
    </source>
</evidence>
<name>A0A2A5BAG8_9GAMM</name>
<keyword evidence="5" id="KW-0175">Coiled coil</keyword>
<proteinExistence type="predicted"/>
<dbReference type="Pfam" id="PF06305">
    <property type="entry name" value="LapA_dom"/>
    <property type="match status" value="1"/>
</dbReference>
<evidence type="ECO:0000256" key="6">
    <source>
        <dbReference type="SAM" id="Phobius"/>
    </source>
</evidence>
<gene>
    <name evidence="8" type="ORF">COA96_01175</name>
</gene>
<dbReference type="AlphaFoldDB" id="A0A2A5BAG8"/>
<keyword evidence="1" id="KW-1003">Cell membrane</keyword>
<keyword evidence="4 6" id="KW-0472">Membrane</keyword>
<dbReference type="InterPro" id="IPR010445">
    <property type="entry name" value="LapA_dom"/>
</dbReference>
<evidence type="ECO:0000256" key="5">
    <source>
        <dbReference type="SAM" id="Coils"/>
    </source>
</evidence>
<evidence type="ECO:0000256" key="4">
    <source>
        <dbReference type="ARBA" id="ARBA00023136"/>
    </source>
</evidence>
<dbReference type="Proteomes" id="UP000218327">
    <property type="component" value="Unassembled WGS sequence"/>
</dbReference>
<evidence type="ECO:0000256" key="3">
    <source>
        <dbReference type="ARBA" id="ARBA00022989"/>
    </source>
</evidence>
<dbReference type="EMBL" id="NVVJ01000002">
    <property type="protein sequence ID" value="PCJ28482.1"/>
    <property type="molecule type" value="Genomic_DNA"/>
</dbReference>
<evidence type="ECO:0000313" key="8">
    <source>
        <dbReference type="EMBL" id="PCJ28482.1"/>
    </source>
</evidence>
<feature type="coiled-coil region" evidence="5">
    <location>
        <begin position="74"/>
        <end position="108"/>
    </location>
</feature>
<keyword evidence="3 6" id="KW-1133">Transmembrane helix</keyword>
<comment type="caution">
    <text evidence="8">The sequence shown here is derived from an EMBL/GenBank/DDBJ whole genome shotgun (WGS) entry which is preliminary data.</text>
</comment>
<protein>
    <recommendedName>
        <fullName evidence="7">Lipopolysaccharide assembly protein A domain-containing protein</fullName>
    </recommendedName>
</protein>
<sequence>MISAMRQIARLLSGFFLILMFVISAAFSYFNSTPVIIKFANWQLPPVPVSVWIIGAFVTGGMLGLLLGLGIFRNLKSRSEIRRLRRLLDQAEQEVQQLRRTSIKDLRK</sequence>